<accession>A0A5U8JDN2</accession>
<evidence type="ECO:0000313" key="1">
    <source>
        <dbReference type="EMBL" id="EBR8435675.1"/>
    </source>
</evidence>
<sequence length="70" mass="7830">MFTPDKPTVINTGKSIGSVLRANCQIQQNPVPEAPAGRTVQSNVRHAPGRWLDSVRILTWRIRRQLVLLA</sequence>
<dbReference type="Proteomes" id="UP000839597">
    <property type="component" value="Unassembled WGS sequence"/>
</dbReference>
<gene>
    <name evidence="1" type="ORF">DOI44_22200</name>
</gene>
<comment type="caution">
    <text evidence="1">The sequence shown here is derived from an EMBL/GenBank/DDBJ whole genome shotgun (WGS) entry which is preliminary data.</text>
</comment>
<reference evidence="1" key="1">
    <citation type="submission" date="2018-06" db="EMBL/GenBank/DDBJ databases">
        <authorList>
            <person name="Ashton P.M."/>
            <person name="Dallman T."/>
            <person name="Nair S."/>
            <person name="De Pinna E."/>
            <person name="Peters T."/>
            <person name="Grant K."/>
        </authorList>
    </citation>
    <scope>NUCLEOTIDE SEQUENCE [LARGE SCALE GENOMIC DNA]</scope>
    <source>
        <strain evidence="1">449454</strain>
    </source>
</reference>
<protein>
    <submittedName>
        <fullName evidence="1">Uncharacterized protein</fullName>
    </submittedName>
</protein>
<organism evidence="1">
    <name type="scientific">Salmonella enterica subsp. enterica serovar Panama</name>
    <dbReference type="NCBI Taxonomy" id="29472"/>
    <lineage>
        <taxon>Bacteria</taxon>
        <taxon>Pseudomonadati</taxon>
        <taxon>Pseudomonadota</taxon>
        <taxon>Gammaproteobacteria</taxon>
        <taxon>Enterobacterales</taxon>
        <taxon>Enterobacteriaceae</taxon>
        <taxon>Salmonella</taxon>
    </lineage>
</organism>
<proteinExistence type="predicted"/>
<dbReference type="EMBL" id="AAGTPA010000032">
    <property type="protein sequence ID" value="EBR8435675.1"/>
    <property type="molecule type" value="Genomic_DNA"/>
</dbReference>
<dbReference type="AlphaFoldDB" id="A0A5U8JDN2"/>
<name>A0A5U8JDN2_SALET</name>